<sequence length="155" mass="16839">MLAILVTMQSSSVLLKLNRTILYKKPPSSLLLQTTFKMSNQNTQSQNQSSSPSSNTHKTYTPSIQSTTSYASSKELLTSNTSSSSTTLKTKAKKFLSSVGNPPTLEHDRQQAAKNGISIESQKHTSKDGKQAFGAVNYGPYRTSTFGGERSLGRI</sequence>
<comment type="caution">
    <text evidence="2">The sequence shown here is derived from an EMBL/GenBank/DDBJ whole genome shotgun (WGS) entry which is preliminary data.</text>
</comment>
<name>A0ABR4CLF8_9HELO</name>
<feature type="compositionally biased region" description="Low complexity" evidence="1">
    <location>
        <begin position="40"/>
        <end position="56"/>
    </location>
</feature>
<dbReference type="EMBL" id="JAZHXI010000006">
    <property type="protein sequence ID" value="KAL2070630.1"/>
    <property type="molecule type" value="Genomic_DNA"/>
</dbReference>
<feature type="region of interest" description="Disordered" evidence="1">
    <location>
        <begin position="40"/>
        <end position="65"/>
    </location>
</feature>
<keyword evidence="3" id="KW-1185">Reference proteome</keyword>
<organism evidence="2 3">
    <name type="scientific">Oculimacula yallundae</name>
    <dbReference type="NCBI Taxonomy" id="86028"/>
    <lineage>
        <taxon>Eukaryota</taxon>
        <taxon>Fungi</taxon>
        <taxon>Dikarya</taxon>
        <taxon>Ascomycota</taxon>
        <taxon>Pezizomycotina</taxon>
        <taxon>Leotiomycetes</taxon>
        <taxon>Helotiales</taxon>
        <taxon>Ploettnerulaceae</taxon>
        <taxon>Oculimacula</taxon>
    </lineage>
</organism>
<dbReference type="Proteomes" id="UP001595075">
    <property type="component" value="Unassembled WGS sequence"/>
</dbReference>
<protein>
    <submittedName>
        <fullName evidence="2">Uncharacterized protein</fullName>
    </submittedName>
</protein>
<evidence type="ECO:0000256" key="1">
    <source>
        <dbReference type="SAM" id="MobiDB-lite"/>
    </source>
</evidence>
<accession>A0ABR4CLF8</accession>
<evidence type="ECO:0000313" key="2">
    <source>
        <dbReference type="EMBL" id="KAL2070630.1"/>
    </source>
</evidence>
<reference evidence="2 3" key="1">
    <citation type="journal article" date="2024" name="Commun. Biol.">
        <title>Comparative genomic analysis of thermophilic fungi reveals convergent evolutionary adaptations and gene losses.</title>
        <authorList>
            <person name="Steindorff A.S."/>
            <person name="Aguilar-Pontes M.V."/>
            <person name="Robinson A.J."/>
            <person name="Andreopoulos B."/>
            <person name="LaButti K."/>
            <person name="Kuo A."/>
            <person name="Mondo S."/>
            <person name="Riley R."/>
            <person name="Otillar R."/>
            <person name="Haridas S."/>
            <person name="Lipzen A."/>
            <person name="Grimwood J."/>
            <person name="Schmutz J."/>
            <person name="Clum A."/>
            <person name="Reid I.D."/>
            <person name="Moisan M.C."/>
            <person name="Butler G."/>
            <person name="Nguyen T.T.M."/>
            <person name="Dewar K."/>
            <person name="Conant G."/>
            <person name="Drula E."/>
            <person name="Henrissat B."/>
            <person name="Hansel C."/>
            <person name="Singer S."/>
            <person name="Hutchinson M.I."/>
            <person name="de Vries R.P."/>
            <person name="Natvig D.O."/>
            <person name="Powell A.J."/>
            <person name="Tsang A."/>
            <person name="Grigoriev I.V."/>
        </authorList>
    </citation>
    <scope>NUCLEOTIDE SEQUENCE [LARGE SCALE GENOMIC DNA]</scope>
    <source>
        <strain evidence="2 3">CBS 494.80</strain>
    </source>
</reference>
<gene>
    <name evidence="2" type="ORF">VTL71DRAFT_13656</name>
</gene>
<proteinExistence type="predicted"/>
<evidence type="ECO:0000313" key="3">
    <source>
        <dbReference type="Proteomes" id="UP001595075"/>
    </source>
</evidence>